<sequence>MHVGSLDGQGPVLDARALPQIIDAVRSRGYRIGDLRTLPADP</sequence>
<protein>
    <submittedName>
        <fullName evidence="1">Uncharacterized protein</fullName>
    </submittedName>
</protein>
<proteinExistence type="predicted"/>
<accession>A0AB39XWS1</accession>
<dbReference type="AlphaFoldDB" id="A0AB39XWS1"/>
<dbReference type="RefSeq" id="WP_276611395.1">
    <property type="nucleotide sequence ID" value="NZ_CP165727.1"/>
</dbReference>
<dbReference type="EMBL" id="CP165727">
    <property type="protein sequence ID" value="XDV62330.1"/>
    <property type="molecule type" value="Genomic_DNA"/>
</dbReference>
<evidence type="ECO:0000313" key="1">
    <source>
        <dbReference type="EMBL" id="XDV62330.1"/>
    </source>
</evidence>
<name>A0AB39XWS1_9ACTN</name>
<reference evidence="1" key="1">
    <citation type="submission" date="2024-08" db="EMBL/GenBank/DDBJ databases">
        <authorList>
            <person name="Yu S.T."/>
        </authorList>
    </citation>
    <scope>NUCLEOTIDE SEQUENCE</scope>
    <source>
        <strain evidence="1">R33</strain>
    </source>
</reference>
<gene>
    <name evidence="1" type="ORF">AB5J51_04935</name>
</gene>
<organism evidence="1">
    <name type="scientific">Streptomyces sp. R33</name>
    <dbReference type="NCBI Taxonomy" id="3238629"/>
    <lineage>
        <taxon>Bacteria</taxon>
        <taxon>Bacillati</taxon>
        <taxon>Actinomycetota</taxon>
        <taxon>Actinomycetes</taxon>
        <taxon>Kitasatosporales</taxon>
        <taxon>Streptomycetaceae</taxon>
        <taxon>Streptomyces</taxon>
    </lineage>
</organism>